<name>A0A9D2J960_9FIRM</name>
<keyword evidence="2" id="KW-0479">Metal-binding</keyword>
<dbReference type="Pfam" id="PF24827">
    <property type="entry name" value="AstE_AspA_cat"/>
    <property type="match status" value="1"/>
</dbReference>
<dbReference type="GO" id="GO:0016811">
    <property type="term" value="F:hydrolase activity, acting on carbon-nitrogen (but not peptide) bonds, in linear amides"/>
    <property type="evidence" value="ECO:0007669"/>
    <property type="project" value="InterPro"/>
</dbReference>
<organism evidence="6 7">
    <name type="scientific">Candidatus Anaerobutyricum stercoris</name>
    <dbReference type="NCBI Taxonomy" id="2838457"/>
    <lineage>
        <taxon>Bacteria</taxon>
        <taxon>Bacillati</taxon>
        <taxon>Bacillota</taxon>
        <taxon>Clostridia</taxon>
        <taxon>Lachnospirales</taxon>
        <taxon>Lachnospiraceae</taxon>
        <taxon>Anaerobutyricum</taxon>
    </lineage>
</organism>
<sequence>MEFHLKNFTVHKGEKVSGFLDLPFTDEGLPATVIYGQEDGDTVLITGGIHNAEYVGIEAVTGLARELDPEDVKGILILIHIVNINGFRARTVSVSREDGKNLNRVFPGSEHGTFTEKLAFFMEKELFSRIDYYIDVHNGDWFEDLKPFIYSVGNAAPEVVAKAEEMAAKADVPFYVKSGIGTGGAYNYAGTLGIPSVLIERGCKGQWSEEEAEASRKDVRNILRYLGVLTTEPEPQTQTPVHMRHAHYVDSVNEGCWHPFKNAGDEVKKGECIGVLKDYFGNVIEEVRMREDAVILYQTISYSVPADSPLIAYGHYDSCIEKENQDPQEAEQ</sequence>
<dbReference type="Proteomes" id="UP000824049">
    <property type="component" value="Unassembled WGS sequence"/>
</dbReference>
<keyword evidence="4" id="KW-0862">Zinc</keyword>
<dbReference type="GO" id="GO:0016788">
    <property type="term" value="F:hydrolase activity, acting on ester bonds"/>
    <property type="evidence" value="ECO:0007669"/>
    <property type="project" value="InterPro"/>
</dbReference>
<dbReference type="EMBL" id="DXBR01000090">
    <property type="protein sequence ID" value="HIZ40224.1"/>
    <property type="molecule type" value="Genomic_DNA"/>
</dbReference>
<dbReference type="PANTHER" id="PTHR37326:SF1">
    <property type="entry name" value="BLL3975 PROTEIN"/>
    <property type="match status" value="1"/>
</dbReference>
<feature type="domain" description="Succinylglutamate desuccinylase/Aspartoacylase catalytic" evidence="5">
    <location>
        <begin position="40"/>
        <end position="226"/>
    </location>
</feature>
<evidence type="ECO:0000256" key="3">
    <source>
        <dbReference type="ARBA" id="ARBA00022801"/>
    </source>
</evidence>
<accession>A0A9D2J960</accession>
<proteinExistence type="predicted"/>
<reference evidence="6" key="2">
    <citation type="submission" date="2021-04" db="EMBL/GenBank/DDBJ databases">
        <authorList>
            <person name="Gilroy R."/>
        </authorList>
    </citation>
    <scope>NUCLEOTIDE SEQUENCE</scope>
    <source>
        <strain evidence="6">CHK179-28034</strain>
    </source>
</reference>
<keyword evidence="3" id="KW-0378">Hydrolase</keyword>
<evidence type="ECO:0000256" key="4">
    <source>
        <dbReference type="ARBA" id="ARBA00022833"/>
    </source>
</evidence>
<dbReference type="InterPro" id="IPR055438">
    <property type="entry name" value="AstE_AspA_cat"/>
</dbReference>
<dbReference type="InterPro" id="IPR043795">
    <property type="entry name" value="N-alpha-Ac-DABA-like"/>
</dbReference>
<evidence type="ECO:0000256" key="2">
    <source>
        <dbReference type="ARBA" id="ARBA00022723"/>
    </source>
</evidence>
<protein>
    <submittedName>
        <fullName evidence="6">Succinylglutamate desuccinylase/aspartoacylase family protein</fullName>
    </submittedName>
</protein>
<evidence type="ECO:0000256" key="1">
    <source>
        <dbReference type="ARBA" id="ARBA00001947"/>
    </source>
</evidence>
<dbReference type="Gene3D" id="3.40.630.10">
    <property type="entry name" value="Zn peptidases"/>
    <property type="match status" value="1"/>
</dbReference>
<gene>
    <name evidence="6" type="ORF">H9968_09985</name>
</gene>
<dbReference type="SUPFAM" id="SSF53187">
    <property type="entry name" value="Zn-dependent exopeptidases"/>
    <property type="match status" value="1"/>
</dbReference>
<dbReference type="PIRSF" id="PIRSF039012">
    <property type="entry name" value="ASP"/>
    <property type="match status" value="1"/>
</dbReference>
<dbReference type="AlphaFoldDB" id="A0A9D2J960"/>
<dbReference type="PANTHER" id="PTHR37326">
    <property type="entry name" value="BLL3975 PROTEIN"/>
    <property type="match status" value="1"/>
</dbReference>
<evidence type="ECO:0000313" key="7">
    <source>
        <dbReference type="Proteomes" id="UP000824049"/>
    </source>
</evidence>
<dbReference type="InterPro" id="IPR053138">
    <property type="entry name" value="N-alpha-Ac-DABA_deacetylase"/>
</dbReference>
<dbReference type="GO" id="GO:0046872">
    <property type="term" value="F:metal ion binding"/>
    <property type="evidence" value="ECO:0007669"/>
    <property type="project" value="UniProtKB-KW"/>
</dbReference>
<evidence type="ECO:0000313" key="6">
    <source>
        <dbReference type="EMBL" id="HIZ40224.1"/>
    </source>
</evidence>
<comment type="caution">
    <text evidence="6">The sequence shown here is derived from an EMBL/GenBank/DDBJ whole genome shotgun (WGS) entry which is preliminary data.</text>
</comment>
<comment type="cofactor">
    <cofactor evidence="1">
        <name>Zn(2+)</name>
        <dbReference type="ChEBI" id="CHEBI:29105"/>
    </cofactor>
</comment>
<evidence type="ECO:0000259" key="5">
    <source>
        <dbReference type="Pfam" id="PF24827"/>
    </source>
</evidence>
<reference evidence="6" key="1">
    <citation type="journal article" date="2021" name="PeerJ">
        <title>Extensive microbial diversity within the chicken gut microbiome revealed by metagenomics and culture.</title>
        <authorList>
            <person name="Gilroy R."/>
            <person name="Ravi A."/>
            <person name="Getino M."/>
            <person name="Pursley I."/>
            <person name="Horton D.L."/>
            <person name="Alikhan N.F."/>
            <person name="Baker D."/>
            <person name="Gharbi K."/>
            <person name="Hall N."/>
            <person name="Watson M."/>
            <person name="Adriaenssens E.M."/>
            <person name="Foster-Nyarko E."/>
            <person name="Jarju S."/>
            <person name="Secka A."/>
            <person name="Antonio M."/>
            <person name="Oren A."/>
            <person name="Chaudhuri R.R."/>
            <person name="La Ragione R."/>
            <person name="Hildebrand F."/>
            <person name="Pallen M.J."/>
        </authorList>
    </citation>
    <scope>NUCLEOTIDE SEQUENCE</scope>
    <source>
        <strain evidence="6">CHK179-28034</strain>
    </source>
</reference>
<dbReference type="CDD" id="cd06254">
    <property type="entry name" value="M14_ASTE_ASPA-like"/>
    <property type="match status" value="1"/>
</dbReference>